<dbReference type="PANTHER" id="PTHR42760">
    <property type="entry name" value="SHORT-CHAIN DEHYDROGENASES/REDUCTASES FAMILY MEMBER"/>
    <property type="match status" value="1"/>
</dbReference>
<dbReference type="Pfam" id="PF00106">
    <property type="entry name" value="adh_short"/>
    <property type="match status" value="1"/>
</dbReference>
<dbReference type="GO" id="GO:0016616">
    <property type="term" value="F:oxidoreductase activity, acting on the CH-OH group of donors, NAD or NADP as acceptor"/>
    <property type="evidence" value="ECO:0007669"/>
    <property type="project" value="TreeGrafter"/>
</dbReference>
<evidence type="ECO:0000256" key="1">
    <source>
        <dbReference type="ARBA" id="ARBA00006484"/>
    </source>
</evidence>
<dbReference type="Gene3D" id="3.40.50.720">
    <property type="entry name" value="NAD(P)-binding Rossmann-like Domain"/>
    <property type="match status" value="1"/>
</dbReference>
<dbReference type="Pfam" id="PF13561">
    <property type="entry name" value="adh_short_C2"/>
    <property type="match status" value="1"/>
</dbReference>
<sequence>MREVLVVIGAGGMGEAIARRSGAGKDVLLADFSTSTLDRAAATLRGEGYSVTVRQTDVASCGSVADLAECATSLGSVTQVVHTAGLSPVQADAASVLRVDLLGVAHSLEQFGKVIESGGSGVVISSMAGWFAADQITPEVESALATAPSDKLLSVPAVSTLQSPQAAYGLAKRGNQVRVEAASVEWGRRGGRVNSVSPGVVSTPMGQDEMSGESGASMREMIAASGTGRIGTTTDIAEAVAFLLGPGSTFITGSDLRVDGGVVASRRAGASVPAAR</sequence>
<dbReference type="NCBIfam" id="NF005395">
    <property type="entry name" value="PRK06940.1"/>
    <property type="match status" value="1"/>
</dbReference>
<comment type="similarity">
    <text evidence="1">Belongs to the short-chain dehydrogenases/reductases (SDR) family.</text>
</comment>
<dbReference type="SUPFAM" id="SSF51735">
    <property type="entry name" value="NAD(P)-binding Rossmann-fold domains"/>
    <property type="match status" value="1"/>
</dbReference>
<dbReference type="EMBL" id="JAATJN010000001">
    <property type="protein sequence ID" value="NJC55715.1"/>
    <property type="molecule type" value="Genomic_DNA"/>
</dbReference>
<dbReference type="InterPro" id="IPR036291">
    <property type="entry name" value="NAD(P)-bd_dom_sf"/>
</dbReference>
<dbReference type="RefSeq" id="WP_167949702.1">
    <property type="nucleotide sequence ID" value="NZ_BAAAPQ010000026.1"/>
</dbReference>
<accession>A0A846RW81</accession>
<protein>
    <submittedName>
        <fullName evidence="2">NAD(P)-dependent dehydrogenase (Short-subunit alcohol dehydrogenase family)</fullName>
    </submittedName>
</protein>
<keyword evidence="3" id="KW-1185">Reference proteome</keyword>
<proteinExistence type="inferred from homology"/>
<evidence type="ECO:0000313" key="2">
    <source>
        <dbReference type="EMBL" id="NJC55715.1"/>
    </source>
</evidence>
<dbReference type="PRINTS" id="PR00081">
    <property type="entry name" value="GDHRDH"/>
</dbReference>
<gene>
    <name evidence="2" type="ORF">BKA07_000750</name>
</gene>
<name>A0A846RW81_9MICO</name>
<dbReference type="Proteomes" id="UP000576792">
    <property type="component" value="Unassembled WGS sequence"/>
</dbReference>
<organism evidence="2 3">
    <name type="scientific">Brevibacterium marinum</name>
    <dbReference type="NCBI Taxonomy" id="418643"/>
    <lineage>
        <taxon>Bacteria</taxon>
        <taxon>Bacillati</taxon>
        <taxon>Actinomycetota</taxon>
        <taxon>Actinomycetes</taxon>
        <taxon>Micrococcales</taxon>
        <taxon>Brevibacteriaceae</taxon>
        <taxon>Brevibacterium</taxon>
    </lineage>
</organism>
<evidence type="ECO:0000313" key="3">
    <source>
        <dbReference type="Proteomes" id="UP000576792"/>
    </source>
</evidence>
<dbReference type="InterPro" id="IPR002347">
    <property type="entry name" value="SDR_fam"/>
</dbReference>
<dbReference type="AlphaFoldDB" id="A0A846RW81"/>
<comment type="caution">
    <text evidence="2">The sequence shown here is derived from an EMBL/GenBank/DDBJ whole genome shotgun (WGS) entry which is preliminary data.</text>
</comment>
<reference evidence="2 3" key="1">
    <citation type="submission" date="2020-03" db="EMBL/GenBank/DDBJ databases">
        <title>Sequencing the genomes of 1000 actinobacteria strains.</title>
        <authorList>
            <person name="Klenk H.-P."/>
        </authorList>
    </citation>
    <scope>NUCLEOTIDE SEQUENCE [LARGE SCALE GENOMIC DNA]</scope>
    <source>
        <strain evidence="2 3">DSM 18964</strain>
    </source>
</reference>
<dbReference type="CDD" id="cd05233">
    <property type="entry name" value="SDR_c"/>
    <property type="match status" value="1"/>
</dbReference>